<dbReference type="InterPro" id="IPR036265">
    <property type="entry name" value="HIT-like_sf"/>
</dbReference>
<protein>
    <submittedName>
        <fullName evidence="3">AP-4-A phosphorylase</fullName>
        <ecNumber evidence="3">2.7.7.53</ecNumber>
    </submittedName>
</protein>
<dbReference type="SUPFAM" id="SSF54197">
    <property type="entry name" value="HIT-like"/>
    <property type="match status" value="1"/>
</dbReference>
<dbReference type="InterPro" id="IPR011146">
    <property type="entry name" value="HIT-like"/>
</dbReference>
<dbReference type="InterPro" id="IPR019808">
    <property type="entry name" value="Histidine_triad_CS"/>
</dbReference>
<dbReference type="InterPro" id="IPR052908">
    <property type="entry name" value="AP-4-A_phosphorylase"/>
</dbReference>
<organism evidence="3 4">
    <name type="scientific">Terrisporobacter glycolicus ATCC 14880 = DSM 1288</name>
    <dbReference type="NCBI Taxonomy" id="1121315"/>
    <lineage>
        <taxon>Bacteria</taxon>
        <taxon>Bacillati</taxon>
        <taxon>Bacillota</taxon>
        <taxon>Clostridia</taxon>
        <taxon>Peptostreptococcales</taxon>
        <taxon>Peptostreptococcaceae</taxon>
        <taxon>Terrisporobacter</taxon>
    </lineage>
</organism>
<dbReference type="InterPro" id="IPR001310">
    <property type="entry name" value="Histidine_triad_HIT"/>
</dbReference>
<evidence type="ECO:0000256" key="1">
    <source>
        <dbReference type="PROSITE-ProRule" id="PRU00464"/>
    </source>
</evidence>
<reference evidence="3 4" key="1">
    <citation type="journal article" date="2023" name="PLoS ONE">
        <title>Genome-based metabolic and phylogenomic analysis of three Terrisporobacter species.</title>
        <authorList>
            <person name="Boer T."/>
            <person name="Bengelsdorf F.R."/>
            <person name="Bomeke M."/>
            <person name="Daniel R."/>
            <person name="Poehlein A."/>
        </authorList>
    </citation>
    <scope>NUCLEOTIDE SEQUENCE [LARGE SCALE GENOMIC DNA]</scope>
    <source>
        <strain evidence="3 4">DSM 1288</strain>
    </source>
</reference>
<gene>
    <name evidence="3" type="ORF">TEGL_34180</name>
</gene>
<dbReference type="PROSITE" id="PS00892">
    <property type="entry name" value="HIT_1"/>
    <property type="match status" value="1"/>
</dbReference>
<keyword evidence="3" id="KW-0808">Transferase</keyword>
<dbReference type="PROSITE" id="PS51084">
    <property type="entry name" value="HIT_2"/>
    <property type="match status" value="1"/>
</dbReference>
<evidence type="ECO:0000259" key="2">
    <source>
        <dbReference type="PROSITE" id="PS51084"/>
    </source>
</evidence>
<keyword evidence="3" id="KW-0548">Nucleotidyltransferase</keyword>
<dbReference type="Proteomes" id="UP001348492">
    <property type="component" value="Chromosome"/>
</dbReference>
<dbReference type="PRINTS" id="PR00332">
    <property type="entry name" value="HISTRIAD"/>
</dbReference>
<feature type="short sequence motif" description="Histidine triad motif" evidence="1">
    <location>
        <begin position="90"/>
        <end position="94"/>
    </location>
</feature>
<dbReference type="PANTHER" id="PTHR42997">
    <property type="entry name" value="HIT FAMILY HYDROLASE"/>
    <property type="match status" value="1"/>
</dbReference>
<dbReference type="Pfam" id="PF01230">
    <property type="entry name" value="HIT"/>
    <property type="match status" value="1"/>
</dbReference>
<evidence type="ECO:0000313" key="4">
    <source>
        <dbReference type="Proteomes" id="UP001348492"/>
    </source>
</evidence>
<dbReference type="Gene3D" id="3.30.428.10">
    <property type="entry name" value="HIT-like"/>
    <property type="match status" value="1"/>
</dbReference>
<dbReference type="RefSeq" id="WP_018591619.1">
    <property type="nucleotide sequence ID" value="NZ_CP117523.1"/>
</dbReference>
<accession>A0ABZ2EZ42</accession>
<dbReference type="GO" id="GO:0003877">
    <property type="term" value="F:ATP:ADP adenylyltransferase activity"/>
    <property type="evidence" value="ECO:0007669"/>
    <property type="project" value="UniProtKB-EC"/>
</dbReference>
<dbReference type="PANTHER" id="PTHR42997:SF1">
    <property type="entry name" value="AP-4-A PHOSPHORYLASE"/>
    <property type="match status" value="1"/>
</dbReference>
<evidence type="ECO:0000313" key="3">
    <source>
        <dbReference type="EMBL" id="WWD84972.1"/>
    </source>
</evidence>
<sequence length="123" mass="13936">MSCIFCEIKDYVLENDLAYAIFDKFPATPGHMLVIPKRHVANFFDITKEEREAIFDLVDKGKELLDEKYSPNGYNVGVNVNEAGGQTVFHVHIHLMPRFNGDVIDPTGGVRGAIPKYMKYSKQ</sequence>
<dbReference type="EC" id="2.7.7.53" evidence="3"/>
<proteinExistence type="predicted"/>
<name>A0ABZ2EZ42_9FIRM</name>
<dbReference type="EMBL" id="CP117523">
    <property type="protein sequence ID" value="WWD84972.1"/>
    <property type="molecule type" value="Genomic_DNA"/>
</dbReference>
<keyword evidence="4" id="KW-1185">Reference proteome</keyword>
<feature type="domain" description="HIT" evidence="2">
    <location>
        <begin position="1"/>
        <end position="105"/>
    </location>
</feature>